<protein>
    <recommendedName>
        <fullName evidence="6">DSL domain-containing protein</fullName>
    </recommendedName>
</protein>
<organism evidence="4 5">
    <name type="scientific">Macrostomum lignano</name>
    <dbReference type="NCBI Taxonomy" id="282301"/>
    <lineage>
        <taxon>Eukaryota</taxon>
        <taxon>Metazoa</taxon>
        <taxon>Spiralia</taxon>
        <taxon>Lophotrochozoa</taxon>
        <taxon>Platyhelminthes</taxon>
        <taxon>Rhabditophora</taxon>
        <taxon>Macrostomorpha</taxon>
        <taxon>Macrostomida</taxon>
        <taxon>Macrostomidae</taxon>
        <taxon>Macrostomum</taxon>
    </lineage>
</organism>
<evidence type="ECO:0000256" key="2">
    <source>
        <dbReference type="SAM" id="Phobius"/>
    </source>
</evidence>
<accession>A0A267EKP0</accession>
<dbReference type="Proteomes" id="UP000215902">
    <property type="component" value="Unassembled WGS sequence"/>
</dbReference>
<evidence type="ECO:0000256" key="3">
    <source>
        <dbReference type="SAM" id="SignalP"/>
    </source>
</evidence>
<keyword evidence="2" id="KW-0812">Transmembrane</keyword>
<comment type="caution">
    <text evidence="4">The sequence shown here is derived from an EMBL/GenBank/DDBJ whole genome shotgun (WGS) entry which is preliminary data.</text>
</comment>
<keyword evidence="2" id="KW-0472">Membrane</keyword>
<reference evidence="4 5" key="1">
    <citation type="submission" date="2017-06" db="EMBL/GenBank/DDBJ databases">
        <title>A platform for efficient transgenesis in Macrostomum lignano, a flatworm model organism for stem cell research.</title>
        <authorList>
            <person name="Berezikov E."/>
        </authorList>
    </citation>
    <scope>NUCLEOTIDE SEQUENCE [LARGE SCALE GENOMIC DNA]</scope>
    <source>
        <strain evidence="4">DV1</strain>
        <tissue evidence="4">Whole organism</tissue>
    </source>
</reference>
<name>A0A267EKP0_9PLAT</name>
<keyword evidence="5" id="KW-1185">Reference proteome</keyword>
<evidence type="ECO:0008006" key="6">
    <source>
        <dbReference type="Google" id="ProtNLM"/>
    </source>
</evidence>
<feature type="region of interest" description="Disordered" evidence="1">
    <location>
        <begin position="389"/>
        <end position="430"/>
    </location>
</feature>
<dbReference type="EMBL" id="NIVC01001973">
    <property type="protein sequence ID" value="PAA62100.1"/>
    <property type="molecule type" value="Genomic_DNA"/>
</dbReference>
<keyword evidence="2" id="KW-1133">Transmembrane helix</keyword>
<proteinExistence type="predicted"/>
<evidence type="ECO:0000313" key="5">
    <source>
        <dbReference type="Proteomes" id="UP000215902"/>
    </source>
</evidence>
<gene>
    <name evidence="4" type="ORF">BOX15_Mlig006979g1</name>
</gene>
<sequence length="453" mass="49084">MKNLPLLLQQFSVIVLLINGLVLQHHQVAANSSARLVLRLISYENLANLRISGASCDSMRSPCDPSFDVTAIWGGPDIRVTSPCLSNEERVYFPDEVSRLPELAKPIKSRDGPMPSWAEVRISISDCLYSSPTDLIARFQLNITIPIAEFIPTKTTTTVAMDTNSSLSVNQDIGSFSKGQLVLHPSSMKGNPAVLSMQPIHSPESIRMRISVWIECSPGFYGRGCDVRCEPQRGCCCDSEGLLRCDETIDCSAQLATKPAFPTSGPGGAGSSNGNSDNRNRDEATSVLFIAVMASSMTSIFILAVIALVAIKMCKASESNALIISRLVSQDALVSSVDADSTVLNLRRQQNHYQLQHQNLGYFNPASYNTLTSQVTNLSTIVSTSAVPANNRTDSGVYEDPQEPPAGDPSETPPPPPRRRGRCSPDRAKTFKGCLSRRVTVAKLLPKSSTQIP</sequence>
<feature type="chain" id="PRO_5013057421" description="DSL domain-containing protein" evidence="3">
    <location>
        <begin position="21"/>
        <end position="453"/>
    </location>
</feature>
<feature type="compositionally biased region" description="Pro residues" evidence="1">
    <location>
        <begin position="403"/>
        <end position="416"/>
    </location>
</feature>
<keyword evidence="3" id="KW-0732">Signal</keyword>
<evidence type="ECO:0000256" key="1">
    <source>
        <dbReference type="SAM" id="MobiDB-lite"/>
    </source>
</evidence>
<dbReference type="AlphaFoldDB" id="A0A267EKP0"/>
<evidence type="ECO:0000313" key="4">
    <source>
        <dbReference type="EMBL" id="PAA62100.1"/>
    </source>
</evidence>
<feature type="transmembrane region" description="Helical" evidence="2">
    <location>
        <begin position="287"/>
        <end position="311"/>
    </location>
</feature>
<feature type="signal peptide" evidence="3">
    <location>
        <begin position="1"/>
        <end position="20"/>
    </location>
</feature>